<keyword evidence="3" id="KW-1185">Reference proteome</keyword>
<evidence type="ECO:0000313" key="2">
    <source>
        <dbReference type="EMBL" id="KAG5594512.1"/>
    </source>
</evidence>
<dbReference type="OrthoDB" id="1304206at2759"/>
<evidence type="ECO:0000313" key="3">
    <source>
        <dbReference type="Proteomes" id="UP000824120"/>
    </source>
</evidence>
<keyword evidence="1" id="KW-0812">Transmembrane</keyword>
<name>A0A9J5Y4K6_SOLCO</name>
<organism evidence="2 3">
    <name type="scientific">Solanum commersonii</name>
    <name type="common">Commerson's wild potato</name>
    <name type="synonym">Commerson's nightshade</name>
    <dbReference type="NCBI Taxonomy" id="4109"/>
    <lineage>
        <taxon>Eukaryota</taxon>
        <taxon>Viridiplantae</taxon>
        <taxon>Streptophyta</taxon>
        <taxon>Embryophyta</taxon>
        <taxon>Tracheophyta</taxon>
        <taxon>Spermatophyta</taxon>
        <taxon>Magnoliopsida</taxon>
        <taxon>eudicotyledons</taxon>
        <taxon>Gunneridae</taxon>
        <taxon>Pentapetalae</taxon>
        <taxon>asterids</taxon>
        <taxon>lamiids</taxon>
        <taxon>Solanales</taxon>
        <taxon>Solanaceae</taxon>
        <taxon>Solanoideae</taxon>
        <taxon>Solaneae</taxon>
        <taxon>Solanum</taxon>
    </lineage>
</organism>
<reference evidence="2 3" key="1">
    <citation type="submission" date="2020-09" db="EMBL/GenBank/DDBJ databases">
        <title>De no assembly of potato wild relative species, Solanum commersonii.</title>
        <authorList>
            <person name="Cho K."/>
        </authorList>
    </citation>
    <scope>NUCLEOTIDE SEQUENCE [LARGE SCALE GENOMIC DNA]</scope>
    <source>
        <strain evidence="2">LZ3.2</strain>
        <tissue evidence="2">Leaf</tissue>
    </source>
</reference>
<dbReference type="EMBL" id="JACXVP010000007">
    <property type="protein sequence ID" value="KAG5594512.1"/>
    <property type="molecule type" value="Genomic_DNA"/>
</dbReference>
<keyword evidence="1" id="KW-0472">Membrane</keyword>
<keyword evidence="1" id="KW-1133">Transmembrane helix</keyword>
<dbReference type="AlphaFoldDB" id="A0A9J5Y4K6"/>
<accession>A0A9J5Y4K6</accession>
<dbReference type="Proteomes" id="UP000824120">
    <property type="component" value="Chromosome 7"/>
</dbReference>
<sequence>MKVFKWSPDFKPQVKTFSKILSVVGIVVAFDVALHMYSKSRGNVAKIKVEIDLLEPKLDQIWLGYNMLDDTGGIGFGLIYEDVVKNLLLNCSSYISNLKH</sequence>
<evidence type="ECO:0000256" key="1">
    <source>
        <dbReference type="SAM" id="Phobius"/>
    </source>
</evidence>
<feature type="transmembrane region" description="Helical" evidence="1">
    <location>
        <begin position="20"/>
        <end position="38"/>
    </location>
</feature>
<protein>
    <submittedName>
        <fullName evidence="2">Uncharacterized protein</fullName>
    </submittedName>
</protein>
<gene>
    <name evidence="2" type="ORF">H5410_035744</name>
</gene>
<comment type="caution">
    <text evidence="2">The sequence shown here is derived from an EMBL/GenBank/DDBJ whole genome shotgun (WGS) entry which is preliminary data.</text>
</comment>
<proteinExistence type="predicted"/>